<dbReference type="InterPro" id="IPR001841">
    <property type="entry name" value="Znf_RING"/>
</dbReference>
<name>A0A9W8IPA8_9FUNG</name>
<dbReference type="PANTHER" id="PTHR46077:SF1">
    <property type="entry name" value="TOP1 BINDING ARGININE_SERINE RICH PROTEIN, E3 UBIQUITIN LIGASE"/>
    <property type="match status" value="1"/>
</dbReference>
<protein>
    <recommendedName>
        <fullName evidence="2">RING-type E3 ubiquitin transferase</fullName>
        <ecNumber evidence="2">2.3.2.27</ecNumber>
    </recommendedName>
</protein>
<reference evidence="11" key="1">
    <citation type="submission" date="2022-07" db="EMBL/GenBank/DDBJ databases">
        <title>Phylogenomic reconstructions and comparative analyses of Kickxellomycotina fungi.</title>
        <authorList>
            <person name="Reynolds N.K."/>
            <person name="Stajich J.E."/>
            <person name="Barry K."/>
            <person name="Grigoriev I.V."/>
            <person name="Crous P."/>
            <person name="Smith M.E."/>
        </authorList>
    </citation>
    <scope>NUCLEOTIDE SEQUENCE</scope>
    <source>
        <strain evidence="11">RSA 476</strain>
    </source>
</reference>
<comment type="catalytic activity">
    <reaction evidence="1">
        <text>S-ubiquitinyl-[E2 ubiquitin-conjugating enzyme]-L-cysteine + [acceptor protein]-L-lysine = [E2 ubiquitin-conjugating enzyme]-L-cysteine + N(6)-ubiquitinyl-[acceptor protein]-L-lysine.</text>
        <dbReference type="EC" id="2.3.2.27"/>
    </reaction>
</comment>
<dbReference type="PROSITE" id="PS00518">
    <property type="entry name" value="ZF_RING_1"/>
    <property type="match status" value="1"/>
</dbReference>
<dbReference type="Proteomes" id="UP001140074">
    <property type="component" value="Unassembled WGS sequence"/>
</dbReference>
<comment type="caution">
    <text evidence="11">The sequence shown here is derived from an EMBL/GenBank/DDBJ whole genome shotgun (WGS) entry which is preliminary data.</text>
</comment>
<evidence type="ECO:0000256" key="1">
    <source>
        <dbReference type="ARBA" id="ARBA00000900"/>
    </source>
</evidence>
<dbReference type="SUPFAM" id="SSF57850">
    <property type="entry name" value="RING/U-box"/>
    <property type="match status" value="1"/>
</dbReference>
<evidence type="ECO:0000313" key="12">
    <source>
        <dbReference type="Proteomes" id="UP001140074"/>
    </source>
</evidence>
<dbReference type="EC" id="2.3.2.27" evidence="2"/>
<evidence type="ECO:0000256" key="4">
    <source>
        <dbReference type="ARBA" id="ARBA00022723"/>
    </source>
</evidence>
<keyword evidence="3" id="KW-0808">Transferase</keyword>
<evidence type="ECO:0000256" key="8">
    <source>
        <dbReference type="ARBA" id="ARBA00023163"/>
    </source>
</evidence>
<sequence length="261" mass="29257">MDSSSDGPAANGAFNDNISETSSETSCDESEYLCPICLQHAIDQSYTDPCYHQFCFACILQWCELRARCPLCNNAIVALLQRHPDSDTITRTPIGNLLPSNSTASTFSAYRRRPYARTYGRDAVLEQADEQLGMRKRIAVYTHRLLRRLDLGANVSRRTRPSQVPSLLCVEIESARCRQWIARDLKAMLGTDDVEFIEALVVAMVKEAGSLDIEQMSGKDTIAGLLGPRVSQFFEELAGFVDSSLDMRNFDKYTVYDTRAQ</sequence>
<dbReference type="GO" id="GO:0008270">
    <property type="term" value="F:zinc ion binding"/>
    <property type="evidence" value="ECO:0007669"/>
    <property type="project" value="UniProtKB-KW"/>
</dbReference>
<dbReference type="GO" id="GO:0061630">
    <property type="term" value="F:ubiquitin protein ligase activity"/>
    <property type="evidence" value="ECO:0007669"/>
    <property type="project" value="UniProtKB-EC"/>
</dbReference>
<evidence type="ECO:0000256" key="6">
    <source>
        <dbReference type="ARBA" id="ARBA00022833"/>
    </source>
</evidence>
<dbReference type="Gene3D" id="3.30.40.10">
    <property type="entry name" value="Zinc/RING finger domain, C3HC4 (zinc finger)"/>
    <property type="match status" value="1"/>
</dbReference>
<dbReference type="PANTHER" id="PTHR46077">
    <property type="entry name" value="E3 UBIQUITIN-PROTEIN LIGASE TOPORS"/>
    <property type="match status" value="1"/>
</dbReference>
<evidence type="ECO:0000256" key="9">
    <source>
        <dbReference type="PROSITE-ProRule" id="PRU00175"/>
    </source>
</evidence>
<dbReference type="Pfam" id="PF00097">
    <property type="entry name" value="zf-C3HC4"/>
    <property type="match status" value="1"/>
</dbReference>
<dbReference type="AlphaFoldDB" id="A0A9W8IPA8"/>
<dbReference type="GO" id="GO:0000209">
    <property type="term" value="P:protein polyubiquitination"/>
    <property type="evidence" value="ECO:0007669"/>
    <property type="project" value="TreeGrafter"/>
</dbReference>
<dbReference type="GO" id="GO:0006513">
    <property type="term" value="P:protein monoubiquitination"/>
    <property type="evidence" value="ECO:0007669"/>
    <property type="project" value="TreeGrafter"/>
</dbReference>
<keyword evidence="8" id="KW-0804">Transcription</keyword>
<evidence type="ECO:0000256" key="3">
    <source>
        <dbReference type="ARBA" id="ARBA00022679"/>
    </source>
</evidence>
<evidence type="ECO:0000256" key="2">
    <source>
        <dbReference type="ARBA" id="ARBA00012483"/>
    </source>
</evidence>
<dbReference type="SMART" id="SM00184">
    <property type="entry name" value="RING"/>
    <property type="match status" value="1"/>
</dbReference>
<evidence type="ECO:0000259" key="10">
    <source>
        <dbReference type="PROSITE" id="PS50089"/>
    </source>
</evidence>
<keyword evidence="5 9" id="KW-0863">Zinc-finger</keyword>
<evidence type="ECO:0000313" key="11">
    <source>
        <dbReference type="EMBL" id="KAJ2864078.1"/>
    </source>
</evidence>
<proteinExistence type="predicted"/>
<dbReference type="InterPro" id="IPR017907">
    <property type="entry name" value="Znf_RING_CS"/>
</dbReference>
<gene>
    <name evidence="11" type="ORF">GGH94_003158</name>
</gene>
<keyword evidence="4" id="KW-0479">Metal-binding</keyword>
<accession>A0A9W8IPA8</accession>
<evidence type="ECO:0000256" key="7">
    <source>
        <dbReference type="ARBA" id="ARBA00023015"/>
    </source>
</evidence>
<dbReference type="EMBL" id="JANBUY010000100">
    <property type="protein sequence ID" value="KAJ2864078.1"/>
    <property type="molecule type" value="Genomic_DNA"/>
</dbReference>
<dbReference type="InterPro" id="IPR018957">
    <property type="entry name" value="Znf_C3HC4_RING-type"/>
</dbReference>
<keyword evidence="7" id="KW-0805">Transcription regulation</keyword>
<keyword evidence="12" id="KW-1185">Reference proteome</keyword>
<evidence type="ECO:0000256" key="5">
    <source>
        <dbReference type="ARBA" id="ARBA00022771"/>
    </source>
</evidence>
<dbReference type="InterPro" id="IPR013083">
    <property type="entry name" value="Znf_RING/FYVE/PHD"/>
</dbReference>
<keyword evidence="6" id="KW-0862">Zinc</keyword>
<dbReference type="PROSITE" id="PS50089">
    <property type="entry name" value="ZF_RING_2"/>
    <property type="match status" value="1"/>
</dbReference>
<feature type="domain" description="RING-type" evidence="10">
    <location>
        <begin position="34"/>
        <end position="73"/>
    </location>
</feature>
<organism evidence="11 12">
    <name type="scientific">Coemansia aciculifera</name>
    <dbReference type="NCBI Taxonomy" id="417176"/>
    <lineage>
        <taxon>Eukaryota</taxon>
        <taxon>Fungi</taxon>
        <taxon>Fungi incertae sedis</taxon>
        <taxon>Zoopagomycota</taxon>
        <taxon>Kickxellomycotina</taxon>
        <taxon>Kickxellomycetes</taxon>
        <taxon>Kickxellales</taxon>
        <taxon>Kickxellaceae</taxon>
        <taxon>Coemansia</taxon>
    </lineage>
</organism>